<protein>
    <recommendedName>
        <fullName evidence="10">SET domain-containing protein</fullName>
    </recommendedName>
</protein>
<keyword evidence="1" id="KW-0479">Metal-binding</keyword>
<dbReference type="PROSITE" id="PS50280">
    <property type="entry name" value="SET"/>
    <property type="match status" value="1"/>
</dbReference>
<accession>A0A5C3MKG8</accession>
<dbReference type="GO" id="GO:0008270">
    <property type="term" value="F:zinc ion binding"/>
    <property type="evidence" value="ECO:0007669"/>
    <property type="project" value="UniProtKB-KW"/>
</dbReference>
<dbReference type="SUPFAM" id="SSF82199">
    <property type="entry name" value="SET domain"/>
    <property type="match status" value="1"/>
</dbReference>
<dbReference type="PANTHER" id="PTHR12197:SF251">
    <property type="entry name" value="EG:BACR7C10.4 PROTEIN"/>
    <property type="match status" value="1"/>
</dbReference>
<feature type="domain" description="MYND-type" evidence="7">
    <location>
        <begin position="160"/>
        <end position="198"/>
    </location>
</feature>
<evidence type="ECO:0008006" key="10">
    <source>
        <dbReference type="Google" id="ProtNLM"/>
    </source>
</evidence>
<dbReference type="EMBL" id="ML213594">
    <property type="protein sequence ID" value="TFK41651.1"/>
    <property type="molecule type" value="Genomic_DNA"/>
</dbReference>
<feature type="region of interest" description="Disordered" evidence="5">
    <location>
        <begin position="598"/>
        <end position="631"/>
    </location>
</feature>
<name>A0A5C3MKG8_9AGAR</name>
<evidence type="ECO:0000256" key="1">
    <source>
        <dbReference type="ARBA" id="ARBA00022723"/>
    </source>
</evidence>
<dbReference type="InterPro" id="IPR050869">
    <property type="entry name" value="H3K4_H4K5_MeTrfase"/>
</dbReference>
<evidence type="ECO:0000313" key="9">
    <source>
        <dbReference type="Proteomes" id="UP000308652"/>
    </source>
</evidence>
<dbReference type="Gene3D" id="2.170.270.10">
    <property type="entry name" value="SET domain"/>
    <property type="match status" value="1"/>
</dbReference>
<dbReference type="GO" id="GO:0005634">
    <property type="term" value="C:nucleus"/>
    <property type="evidence" value="ECO:0007669"/>
    <property type="project" value="TreeGrafter"/>
</dbReference>
<evidence type="ECO:0000259" key="6">
    <source>
        <dbReference type="PROSITE" id="PS50280"/>
    </source>
</evidence>
<dbReference type="SMART" id="SM00317">
    <property type="entry name" value="SET"/>
    <property type="match status" value="1"/>
</dbReference>
<feature type="compositionally biased region" description="Polar residues" evidence="5">
    <location>
        <begin position="609"/>
        <end position="619"/>
    </location>
</feature>
<dbReference type="InterPro" id="IPR002893">
    <property type="entry name" value="Znf_MYND"/>
</dbReference>
<dbReference type="Pfam" id="PF01753">
    <property type="entry name" value="zf-MYND"/>
    <property type="match status" value="1"/>
</dbReference>
<dbReference type="AlphaFoldDB" id="A0A5C3MKG8"/>
<evidence type="ECO:0000256" key="4">
    <source>
        <dbReference type="PROSITE-ProRule" id="PRU00134"/>
    </source>
</evidence>
<proteinExistence type="predicted"/>
<feature type="domain" description="SET" evidence="6">
    <location>
        <begin position="113"/>
        <end position="379"/>
    </location>
</feature>
<keyword evidence="9" id="KW-1185">Reference proteome</keyword>
<reference evidence="8 9" key="1">
    <citation type="journal article" date="2019" name="Nat. Ecol. Evol.">
        <title>Megaphylogeny resolves global patterns of mushroom evolution.</title>
        <authorList>
            <person name="Varga T."/>
            <person name="Krizsan K."/>
            <person name="Foldi C."/>
            <person name="Dima B."/>
            <person name="Sanchez-Garcia M."/>
            <person name="Sanchez-Ramirez S."/>
            <person name="Szollosi G.J."/>
            <person name="Szarkandi J.G."/>
            <person name="Papp V."/>
            <person name="Albert L."/>
            <person name="Andreopoulos W."/>
            <person name="Angelini C."/>
            <person name="Antonin V."/>
            <person name="Barry K.W."/>
            <person name="Bougher N.L."/>
            <person name="Buchanan P."/>
            <person name="Buyck B."/>
            <person name="Bense V."/>
            <person name="Catcheside P."/>
            <person name="Chovatia M."/>
            <person name="Cooper J."/>
            <person name="Damon W."/>
            <person name="Desjardin D."/>
            <person name="Finy P."/>
            <person name="Geml J."/>
            <person name="Haridas S."/>
            <person name="Hughes K."/>
            <person name="Justo A."/>
            <person name="Karasinski D."/>
            <person name="Kautmanova I."/>
            <person name="Kiss B."/>
            <person name="Kocsube S."/>
            <person name="Kotiranta H."/>
            <person name="LaButti K.M."/>
            <person name="Lechner B.E."/>
            <person name="Liimatainen K."/>
            <person name="Lipzen A."/>
            <person name="Lukacs Z."/>
            <person name="Mihaltcheva S."/>
            <person name="Morgado L.N."/>
            <person name="Niskanen T."/>
            <person name="Noordeloos M.E."/>
            <person name="Ohm R.A."/>
            <person name="Ortiz-Santana B."/>
            <person name="Ovrebo C."/>
            <person name="Racz N."/>
            <person name="Riley R."/>
            <person name="Savchenko A."/>
            <person name="Shiryaev A."/>
            <person name="Soop K."/>
            <person name="Spirin V."/>
            <person name="Szebenyi C."/>
            <person name="Tomsovsky M."/>
            <person name="Tulloss R.E."/>
            <person name="Uehling J."/>
            <person name="Grigoriev I.V."/>
            <person name="Vagvolgyi C."/>
            <person name="Papp T."/>
            <person name="Martin F.M."/>
            <person name="Miettinen O."/>
            <person name="Hibbett D.S."/>
            <person name="Nagy L.G."/>
        </authorList>
    </citation>
    <scope>NUCLEOTIDE SEQUENCE [LARGE SCALE GENOMIC DNA]</scope>
    <source>
        <strain evidence="8 9">CBS 166.37</strain>
    </source>
</reference>
<dbReference type="Gene3D" id="1.10.220.160">
    <property type="match status" value="1"/>
</dbReference>
<dbReference type="PANTHER" id="PTHR12197">
    <property type="entry name" value="HISTONE-LYSINE N-METHYLTRANSFERASE SMYD"/>
    <property type="match status" value="1"/>
</dbReference>
<dbReference type="InterPro" id="IPR001214">
    <property type="entry name" value="SET_dom"/>
</dbReference>
<evidence type="ECO:0000256" key="5">
    <source>
        <dbReference type="SAM" id="MobiDB-lite"/>
    </source>
</evidence>
<organism evidence="8 9">
    <name type="scientific">Crucibulum laeve</name>
    <dbReference type="NCBI Taxonomy" id="68775"/>
    <lineage>
        <taxon>Eukaryota</taxon>
        <taxon>Fungi</taxon>
        <taxon>Dikarya</taxon>
        <taxon>Basidiomycota</taxon>
        <taxon>Agaricomycotina</taxon>
        <taxon>Agaricomycetes</taxon>
        <taxon>Agaricomycetidae</taxon>
        <taxon>Agaricales</taxon>
        <taxon>Agaricineae</taxon>
        <taxon>Nidulariaceae</taxon>
        <taxon>Crucibulum</taxon>
    </lineage>
</organism>
<dbReference type="InterPro" id="IPR046341">
    <property type="entry name" value="SET_dom_sf"/>
</dbReference>
<gene>
    <name evidence="8" type="ORF">BDQ12DRAFT_733136</name>
</gene>
<dbReference type="PROSITE" id="PS50865">
    <property type="entry name" value="ZF_MYND_2"/>
    <property type="match status" value="1"/>
</dbReference>
<evidence type="ECO:0000256" key="3">
    <source>
        <dbReference type="ARBA" id="ARBA00022833"/>
    </source>
</evidence>
<dbReference type="OrthoDB" id="265717at2759"/>
<evidence type="ECO:0000256" key="2">
    <source>
        <dbReference type="ARBA" id="ARBA00022771"/>
    </source>
</evidence>
<dbReference type="Proteomes" id="UP000308652">
    <property type="component" value="Unassembled WGS sequence"/>
</dbReference>
<evidence type="ECO:0000259" key="7">
    <source>
        <dbReference type="PROSITE" id="PS50865"/>
    </source>
</evidence>
<sequence>MSDFAKLKATRKSREAKKSYMSAVSNATNVALNNHCTLERSDDQAEAIILSNDDSGMQVDTAEAISTYPIASNAAPASTPESSVTISDQAMDVDVSSGELVDRAGFYNNAILSNLEVRMSTEEGKGRGIWSKAPWRPGDVLISVKPHVAALSNQNLETHCSSCFGPGEALKRCQSCKVVHYCDSKCQNADWSMHKHECPALKRWAAAAPSSSDASSSVAVPSDAVRCLGRILWRKQKLGHESIWTREIQALQSHRISLSKAVDDQHSQLHTHLAHALVRYLGLTSPEGLAEYGLHSAADLVDLVSRFTTNTFTLTSPNLTPLGACVSPAIALINHSCDPNAVIVFPRAGGEAKKDEEPRMQVIALKYITPNEEILTSYIDTTLPRTLRQATLRETYHFTCHCSLCSHSPRPVDHREAMYCPRKCSGLCSVPTEEDPLTRCTKCKSPVKDTDTVLDALRVGQEALEKAERLQFSDPKKACQLTTNLIPILTSAGLFPSTHPLLALSRLHTSLLITALPSTNPAAAIEEISSPQVQEQSGIAEVTEQESATSPTFAQQKLDEAIRASTRSNAGLSEVLQYGHPVRGIALAELGKLLSVDEPAPKDVKGPDTSPSTENTAPNLTPLLPGSASPNPMYPPSGPQRVRLAYETLARARNELLIGFGRGKNEGGEVGQEVRHLVVELEKEIGVWKTGIRNVMQSMPRTK</sequence>
<keyword evidence="2 4" id="KW-0863">Zinc-finger</keyword>
<dbReference type="STRING" id="68775.A0A5C3MKG8"/>
<dbReference type="Pfam" id="PF00856">
    <property type="entry name" value="SET"/>
    <property type="match status" value="1"/>
</dbReference>
<keyword evidence="3" id="KW-0862">Zinc</keyword>
<dbReference type="Gene3D" id="6.10.140.2220">
    <property type="match status" value="1"/>
</dbReference>
<evidence type="ECO:0000313" key="8">
    <source>
        <dbReference type="EMBL" id="TFK41651.1"/>
    </source>
</evidence>